<evidence type="ECO:0000313" key="2">
    <source>
        <dbReference type="EMBL" id="ETO19765.1"/>
    </source>
</evidence>
<dbReference type="SMART" id="SM01052">
    <property type="entry name" value="CAP_GLY"/>
    <property type="match status" value="2"/>
</dbReference>
<dbReference type="EMBL" id="ASPP01013307">
    <property type="protein sequence ID" value="ETO19765.1"/>
    <property type="molecule type" value="Genomic_DNA"/>
</dbReference>
<dbReference type="Gene3D" id="2.30.30.190">
    <property type="entry name" value="CAP Gly-rich-like domain"/>
    <property type="match status" value="2"/>
</dbReference>
<organism evidence="2 3">
    <name type="scientific">Reticulomyxa filosa</name>
    <dbReference type="NCBI Taxonomy" id="46433"/>
    <lineage>
        <taxon>Eukaryota</taxon>
        <taxon>Sar</taxon>
        <taxon>Rhizaria</taxon>
        <taxon>Retaria</taxon>
        <taxon>Foraminifera</taxon>
        <taxon>Monothalamids</taxon>
        <taxon>Reticulomyxidae</taxon>
        <taxon>Reticulomyxa</taxon>
    </lineage>
</organism>
<evidence type="ECO:0000313" key="3">
    <source>
        <dbReference type="Proteomes" id="UP000023152"/>
    </source>
</evidence>
<dbReference type="PROSITE" id="PS50245">
    <property type="entry name" value="CAP_GLY_2"/>
    <property type="match status" value="1"/>
</dbReference>
<sequence>MSIEHFDDEKNTETKGKMIQYENHYDIGDHVLLSKDREGVVKYIGIVPSISEETLQYGIELMAGNIGEHNGTYEGKYYFLGNEQRCVFVDSEQLRRKLTAKDESSNNRQRRQDALQTKFDVNTLFVVKHDPLHTYTHILLSSIVWICLKKRGKGNFEVSFKKLPFSLPFFFLSNIKCKILKEEGQELGIVSPRQQNASIDMIAGVWDITYNDGIRNQYDIFTNGRVDYDPDGTSHWEGEITIKYDTNTNQYIVESENNPSVYEVIKFKDPTKQDLNHIEVEYFDDEKAISKVGVGIRKGSEDNQQSASLTEEDAKKNDYQVGDLVVLTQDREGYIRYIGEVHYAEGIFYGIELIGGTTGTHKGTIRGKEYFR</sequence>
<feature type="domain" description="CAP-Gly" evidence="1">
    <location>
        <begin position="339"/>
        <end position="372"/>
    </location>
</feature>
<dbReference type="AlphaFoldDB" id="X6N0F8"/>
<name>X6N0F8_RETFI</name>
<dbReference type="SUPFAM" id="SSF74924">
    <property type="entry name" value="Cap-Gly domain"/>
    <property type="match status" value="2"/>
</dbReference>
<dbReference type="InterPro" id="IPR000938">
    <property type="entry name" value="CAP-Gly_domain"/>
</dbReference>
<gene>
    <name evidence="2" type="ORF">RFI_17467</name>
</gene>
<keyword evidence="3" id="KW-1185">Reference proteome</keyword>
<dbReference type="Pfam" id="PF01302">
    <property type="entry name" value="CAP_GLY"/>
    <property type="match status" value="2"/>
</dbReference>
<dbReference type="InterPro" id="IPR036859">
    <property type="entry name" value="CAP-Gly_dom_sf"/>
</dbReference>
<comment type="caution">
    <text evidence="2">The sequence shown here is derived from an EMBL/GenBank/DDBJ whole genome shotgun (WGS) entry which is preliminary data.</text>
</comment>
<evidence type="ECO:0000259" key="1">
    <source>
        <dbReference type="PROSITE" id="PS50245"/>
    </source>
</evidence>
<reference evidence="2 3" key="1">
    <citation type="journal article" date="2013" name="Curr. Biol.">
        <title>The Genome of the Foraminiferan Reticulomyxa filosa.</title>
        <authorList>
            <person name="Glockner G."/>
            <person name="Hulsmann N."/>
            <person name="Schleicher M."/>
            <person name="Noegel A.A."/>
            <person name="Eichinger L."/>
            <person name="Gallinger C."/>
            <person name="Pawlowski J."/>
            <person name="Sierra R."/>
            <person name="Euteneuer U."/>
            <person name="Pillet L."/>
            <person name="Moustafa A."/>
            <person name="Platzer M."/>
            <person name="Groth M."/>
            <person name="Szafranski K."/>
            <person name="Schliwa M."/>
        </authorList>
    </citation>
    <scope>NUCLEOTIDE SEQUENCE [LARGE SCALE GENOMIC DNA]</scope>
</reference>
<proteinExistence type="predicted"/>
<dbReference type="Proteomes" id="UP000023152">
    <property type="component" value="Unassembled WGS sequence"/>
</dbReference>
<feature type="non-terminal residue" evidence="2">
    <location>
        <position position="372"/>
    </location>
</feature>
<accession>X6N0F8</accession>
<protein>
    <recommendedName>
        <fullName evidence="1">CAP-Gly domain-containing protein</fullName>
    </recommendedName>
</protein>